<dbReference type="EMBL" id="FPBH01000014">
    <property type="protein sequence ID" value="SFU19867.1"/>
    <property type="molecule type" value="Genomic_DNA"/>
</dbReference>
<evidence type="ECO:0000259" key="1">
    <source>
        <dbReference type="Pfam" id="PF18819"/>
    </source>
</evidence>
<proteinExistence type="predicted"/>
<dbReference type="OrthoDB" id="9093216at2"/>
<reference evidence="2 3" key="1">
    <citation type="submission" date="2016-10" db="EMBL/GenBank/DDBJ databases">
        <authorList>
            <person name="de Groot N.N."/>
        </authorList>
    </citation>
    <scope>NUCLEOTIDE SEQUENCE [LARGE SCALE GENOMIC DNA]</scope>
    <source>
        <strain evidence="2 3">LMG 27731</strain>
    </source>
</reference>
<evidence type="ECO:0000313" key="3">
    <source>
        <dbReference type="Proteomes" id="UP000198844"/>
    </source>
</evidence>
<dbReference type="AlphaFoldDB" id="A0A1I7E7D3"/>
<dbReference type="Pfam" id="PF18819">
    <property type="entry name" value="MuF_C"/>
    <property type="match status" value="1"/>
</dbReference>
<accession>A0A1I7E7D3</accession>
<dbReference type="InterPro" id="IPR041131">
    <property type="entry name" value="MuF_C"/>
</dbReference>
<protein>
    <recommendedName>
        <fullName evidence="1">Phage MuF C-terminal domain-containing protein</fullName>
    </recommendedName>
</protein>
<dbReference type="RefSeq" id="WP_143131735.1">
    <property type="nucleotide sequence ID" value="NZ_FPBH01000014.1"/>
</dbReference>
<organism evidence="2 3">
    <name type="scientific">Paraburkholderia aspalathi</name>
    <dbReference type="NCBI Taxonomy" id="1324617"/>
    <lineage>
        <taxon>Bacteria</taxon>
        <taxon>Pseudomonadati</taxon>
        <taxon>Pseudomonadota</taxon>
        <taxon>Betaproteobacteria</taxon>
        <taxon>Burkholderiales</taxon>
        <taxon>Burkholderiaceae</taxon>
        <taxon>Paraburkholderia</taxon>
    </lineage>
</organism>
<dbReference type="Proteomes" id="UP000198844">
    <property type="component" value="Unassembled WGS sequence"/>
</dbReference>
<evidence type="ECO:0000313" key="2">
    <source>
        <dbReference type="EMBL" id="SFU19867.1"/>
    </source>
</evidence>
<sequence length="182" mass="20586">MSRFVRFDLSVELTTELLRRHQTGRLAESDYRHQVLIGRFTKEALTVIDIPDRAVVTSVRLLVKIMEKHGLPPETVASLRELILKPVAVYESATERDSIVVVTIEMPDDSNPLLVTIRVDVPDSANKPNMHWMVSAYAKDDPEIVKRWEANGLLIWKREPMVKVTIDPAGQVEETATAESNT</sequence>
<gene>
    <name evidence="2" type="ORF">SAMN05192563_1014154</name>
</gene>
<name>A0A1I7E7D3_9BURK</name>
<feature type="domain" description="Phage MuF C-terminal" evidence="1">
    <location>
        <begin position="67"/>
        <end position="157"/>
    </location>
</feature>